<dbReference type="OrthoDB" id="6650376at2"/>
<dbReference type="InterPro" id="IPR036388">
    <property type="entry name" value="WH-like_DNA-bd_sf"/>
</dbReference>
<dbReference type="SUPFAM" id="SSF46785">
    <property type="entry name" value="Winged helix' DNA-binding domain"/>
    <property type="match status" value="2"/>
</dbReference>
<evidence type="ECO:0000313" key="5">
    <source>
        <dbReference type="Proteomes" id="UP000189800"/>
    </source>
</evidence>
<keyword evidence="2" id="KW-0175">Coiled coil</keyword>
<evidence type="ECO:0000313" key="4">
    <source>
        <dbReference type="EMBL" id="OOS23849.1"/>
    </source>
</evidence>
<gene>
    <name evidence="4" type="ORF">B0680_05855</name>
</gene>
<evidence type="ECO:0000256" key="1">
    <source>
        <dbReference type="ARBA" id="ARBA00038283"/>
    </source>
</evidence>
<dbReference type="STRING" id="470453.B0680_05855"/>
<dbReference type="Proteomes" id="UP000189800">
    <property type="component" value="Unassembled WGS sequence"/>
</dbReference>
<keyword evidence="5" id="KW-1185">Reference proteome</keyword>
<dbReference type="GO" id="GO:0006270">
    <property type="term" value="P:DNA replication initiation"/>
    <property type="evidence" value="ECO:0007669"/>
    <property type="project" value="InterPro"/>
</dbReference>
<dbReference type="InterPro" id="IPR036390">
    <property type="entry name" value="WH_DNA-bd_sf"/>
</dbReference>
<evidence type="ECO:0000259" key="3">
    <source>
        <dbReference type="Pfam" id="PF01051"/>
    </source>
</evidence>
<dbReference type="AlphaFoldDB" id="A0A1T0CNK5"/>
<dbReference type="GO" id="GO:0003887">
    <property type="term" value="F:DNA-directed DNA polymerase activity"/>
    <property type="evidence" value="ECO:0007669"/>
    <property type="project" value="InterPro"/>
</dbReference>
<comment type="caution">
    <text evidence="4">The sequence shown here is derived from an EMBL/GenBank/DDBJ whole genome shotgun (WGS) entry which is preliminary data.</text>
</comment>
<name>A0A1T0CNK5_9GAMM</name>
<dbReference type="RefSeq" id="WP_078254169.1">
    <property type="nucleotide sequence ID" value="NZ_MUYU01000013.1"/>
</dbReference>
<comment type="similarity">
    <text evidence="1">Belongs to the initiator RepB protein family.</text>
</comment>
<proteinExistence type="inferred from homology"/>
<dbReference type="Pfam" id="PF21205">
    <property type="entry name" value="Rep3_C"/>
    <property type="match status" value="1"/>
</dbReference>
<reference evidence="4 5" key="1">
    <citation type="submission" date="2017-02" db="EMBL/GenBank/DDBJ databases">
        <title>Draft genome sequence of Moraxella pluranimalium CCUG 54913T type strain.</title>
        <authorList>
            <person name="Salva-Serra F."/>
            <person name="Engstrom-Jakobsson H."/>
            <person name="Thorell K."/>
            <person name="Jaen-Luchoro D."/>
            <person name="Gonzales-Siles L."/>
            <person name="Karlsson R."/>
            <person name="Yazdan S."/>
            <person name="Boulund F."/>
            <person name="Johnning A."/>
            <person name="Engstrand L."/>
            <person name="Kristiansson E."/>
            <person name="Moore E."/>
        </authorList>
    </citation>
    <scope>NUCLEOTIDE SEQUENCE [LARGE SCALE GENOMIC DNA]</scope>
    <source>
        <strain evidence="4 5">CCUG 54913</strain>
    </source>
</reference>
<sequence length="390" mass="46233">MGNLIVKDNALIESSHRLNEVEQRLILLAILKIREKFDTVESAQNQELTIHADDYMQLFDVDRHAAYKSLRKAVMGLFEQKWGYQRINKRGNIEVVYERFTQSAKYVEAEATVKFMFSTAIIPMLVEIERNFTAYNKEQIKRLSGQYSLRFFELLMRFFDKKNGKGWFEISLSDLRFRLGLHEHEYSLMSNFKKFVLDYSMKQINENTDYSVSYEQKKQGRKIVGFRFDIQSKVKEKSQKNKERDTNTVDMFDNLTDKEREIVKQKNLYADSINATDIHRKNLVNKALEQHRQAENEAKIERQRKEQAKKDAQKQVNDELSHALKVYEQLLNADDATIEKFIIANAKFLGNGGEKFYFERKEYRQCLLIIRYKFETLSIFKSFDLSVLDE</sequence>
<dbReference type="Gene3D" id="1.10.10.10">
    <property type="entry name" value="Winged helix-like DNA-binding domain superfamily/Winged helix DNA-binding domain"/>
    <property type="match status" value="2"/>
</dbReference>
<dbReference type="NCBIfam" id="NF038290">
    <property type="entry name" value="repM_Acin"/>
    <property type="match status" value="1"/>
</dbReference>
<dbReference type="InterPro" id="IPR000525">
    <property type="entry name" value="Initiator_Rep_WH1"/>
</dbReference>
<feature type="coiled-coil region" evidence="2">
    <location>
        <begin position="284"/>
        <end position="315"/>
    </location>
</feature>
<feature type="domain" description="Initiator Rep protein WH1" evidence="3">
    <location>
        <begin position="5"/>
        <end position="156"/>
    </location>
</feature>
<organism evidence="4 5">
    <name type="scientific">Moraxella pluranimalium</name>
    <dbReference type="NCBI Taxonomy" id="470453"/>
    <lineage>
        <taxon>Bacteria</taxon>
        <taxon>Pseudomonadati</taxon>
        <taxon>Pseudomonadota</taxon>
        <taxon>Gammaproteobacteria</taxon>
        <taxon>Moraxellales</taxon>
        <taxon>Moraxellaceae</taxon>
        <taxon>Moraxella</taxon>
    </lineage>
</organism>
<protein>
    <recommendedName>
        <fullName evidence="3">Initiator Rep protein WH1 domain-containing protein</fullName>
    </recommendedName>
</protein>
<accession>A0A1T0CNK5</accession>
<dbReference type="Pfam" id="PF01051">
    <property type="entry name" value="Rep3_N"/>
    <property type="match status" value="1"/>
</dbReference>
<evidence type="ECO:0000256" key="2">
    <source>
        <dbReference type="SAM" id="Coils"/>
    </source>
</evidence>
<dbReference type="EMBL" id="MUYU01000013">
    <property type="protein sequence ID" value="OOS23849.1"/>
    <property type="molecule type" value="Genomic_DNA"/>
</dbReference>